<proteinExistence type="predicted"/>
<keyword evidence="2" id="KW-1185">Reference proteome</keyword>
<evidence type="ECO:0000313" key="2">
    <source>
        <dbReference type="Proteomes" id="UP000267027"/>
    </source>
</evidence>
<dbReference type="Proteomes" id="UP000267027">
    <property type="component" value="Unassembled WGS sequence"/>
</dbReference>
<organism evidence="3">
    <name type="scientific">Angiostrongylus costaricensis</name>
    <name type="common">Nematode worm</name>
    <dbReference type="NCBI Taxonomy" id="334426"/>
    <lineage>
        <taxon>Eukaryota</taxon>
        <taxon>Metazoa</taxon>
        <taxon>Ecdysozoa</taxon>
        <taxon>Nematoda</taxon>
        <taxon>Chromadorea</taxon>
        <taxon>Rhabditida</taxon>
        <taxon>Rhabditina</taxon>
        <taxon>Rhabditomorpha</taxon>
        <taxon>Strongyloidea</taxon>
        <taxon>Metastrongylidae</taxon>
        <taxon>Angiostrongylus</taxon>
    </lineage>
</organism>
<protein>
    <submittedName>
        <fullName evidence="3">Transposase</fullName>
    </submittedName>
</protein>
<evidence type="ECO:0000313" key="3">
    <source>
        <dbReference type="WBParaSite" id="ACOC_0001160101-mRNA-1"/>
    </source>
</evidence>
<sequence length="88" mass="9956">MLADIIPTIAEWIPLKNKLLSTDNNTTTAALYKRASPGEYGSFEKDAPLRKIQLDTRRRRHLENTNSCEPLTRIIGPYEDGIVETLAE</sequence>
<gene>
    <name evidence="1" type="ORF">ACOC_LOCUS11602</name>
</gene>
<evidence type="ECO:0000313" key="1">
    <source>
        <dbReference type="EMBL" id="VDM63187.1"/>
    </source>
</evidence>
<name>A0A0R3PYR8_ANGCS</name>
<reference evidence="3" key="1">
    <citation type="submission" date="2017-02" db="UniProtKB">
        <authorList>
            <consortium name="WormBaseParasite"/>
        </authorList>
    </citation>
    <scope>IDENTIFICATION</scope>
</reference>
<accession>A0A0R3PYR8</accession>
<dbReference type="EMBL" id="UYYA01004736">
    <property type="protein sequence ID" value="VDM63187.1"/>
    <property type="molecule type" value="Genomic_DNA"/>
</dbReference>
<dbReference type="WBParaSite" id="ACOC_0001160101-mRNA-1">
    <property type="protein sequence ID" value="ACOC_0001160101-mRNA-1"/>
    <property type="gene ID" value="ACOC_0001160101"/>
</dbReference>
<reference evidence="1 2" key="2">
    <citation type="submission" date="2018-11" db="EMBL/GenBank/DDBJ databases">
        <authorList>
            <consortium name="Pathogen Informatics"/>
        </authorList>
    </citation>
    <scope>NUCLEOTIDE SEQUENCE [LARGE SCALE GENOMIC DNA]</scope>
    <source>
        <strain evidence="1 2">Costa Rica</strain>
    </source>
</reference>
<dbReference type="AlphaFoldDB" id="A0A0R3PYR8"/>